<protein>
    <recommendedName>
        <fullName evidence="2">Endonuclease VII</fullName>
    </recommendedName>
</protein>
<evidence type="ECO:0000313" key="1">
    <source>
        <dbReference type="EMBL" id="KKN77041.1"/>
    </source>
</evidence>
<evidence type="ECO:0008006" key="2">
    <source>
        <dbReference type="Google" id="ProtNLM"/>
    </source>
</evidence>
<reference evidence="1" key="1">
    <citation type="journal article" date="2015" name="Nature">
        <title>Complex archaea that bridge the gap between prokaryotes and eukaryotes.</title>
        <authorList>
            <person name="Spang A."/>
            <person name="Saw J.H."/>
            <person name="Jorgensen S.L."/>
            <person name="Zaremba-Niedzwiedzka K."/>
            <person name="Martijn J."/>
            <person name="Lind A.E."/>
            <person name="van Eijk R."/>
            <person name="Schleper C."/>
            <person name="Guy L."/>
            <person name="Ettema T.J."/>
        </authorList>
    </citation>
    <scope>NUCLEOTIDE SEQUENCE</scope>
</reference>
<dbReference type="InterPro" id="IPR044925">
    <property type="entry name" value="His-Me_finger_sf"/>
</dbReference>
<dbReference type="SUPFAM" id="SSF54060">
    <property type="entry name" value="His-Me finger endonucleases"/>
    <property type="match status" value="1"/>
</dbReference>
<dbReference type="AlphaFoldDB" id="A0A0F9VU95"/>
<organism evidence="1">
    <name type="scientific">marine sediment metagenome</name>
    <dbReference type="NCBI Taxonomy" id="412755"/>
    <lineage>
        <taxon>unclassified sequences</taxon>
        <taxon>metagenomes</taxon>
        <taxon>ecological metagenomes</taxon>
    </lineage>
</organism>
<proteinExistence type="predicted"/>
<gene>
    <name evidence="1" type="ORF">LCGC14_0363800</name>
</gene>
<accession>A0A0F9VU95</accession>
<dbReference type="InterPro" id="IPR038563">
    <property type="entry name" value="Endonuclease_7_sf"/>
</dbReference>
<sequence length="75" mass="8387">MYTDQDGVCAVCKTEPDYELVVDHDHITGKVRALLCRPCNLKVGVLEHPLFPSLVNYLEESCSRAPMNTRKAHSA</sequence>
<dbReference type="Gene3D" id="3.40.1800.10">
    <property type="entry name" value="His-Me finger endonucleases"/>
    <property type="match status" value="1"/>
</dbReference>
<dbReference type="Pfam" id="PF02945">
    <property type="entry name" value="Endonuclease_7"/>
    <property type="match status" value="1"/>
</dbReference>
<comment type="caution">
    <text evidence="1">The sequence shown here is derived from an EMBL/GenBank/DDBJ whole genome shotgun (WGS) entry which is preliminary data.</text>
</comment>
<dbReference type="InterPro" id="IPR004211">
    <property type="entry name" value="Endonuclease_7"/>
</dbReference>
<name>A0A0F9VU95_9ZZZZ</name>
<dbReference type="EMBL" id="LAZR01000285">
    <property type="protein sequence ID" value="KKN77041.1"/>
    <property type="molecule type" value="Genomic_DNA"/>
</dbReference>